<dbReference type="PANTHER" id="PTHR33529">
    <property type="entry name" value="SLR0882 PROTEIN-RELATED"/>
    <property type="match status" value="1"/>
</dbReference>
<feature type="transmembrane region" description="Helical" evidence="6">
    <location>
        <begin position="442"/>
        <end position="461"/>
    </location>
</feature>
<feature type="transmembrane region" description="Helical" evidence="6">
    <location>
        <begin position="411"/>
        <end position="430"/>
    </location>
</feature>
<evidence type="ECO:0000313" key="7">
    <source>
        <dbReference type="EMBL" id="HIT97951.1"/>
    </source>
</evidence>
<keyword evidence="3 6" id="KW-0812">Transmembrane</keyword>
<evidence type="ECO:0000256" key="1">
    <source>
        <dbReference type="ARBA" id="ARBA00004651"/>
    </source>
</evidence>
<feature type="transmembrane region" description="Helical" evidence="6">
    <location>
        <begin position="384"/>
        <end position="404"/>
    </location>
</feature>
<dbReference type="EMBL" id="DVLY01000090">
    <property type="protein sequence ID" value="HIT97951.1"/>
    <property type="molecule type" value="Genomic_DNA"/>
</dbReference>
<dbReference type="Pfam" id="PF03739">
    <property type="entry name" value="LptF_LptG"/>
    <property type="match status" value="1"/>
</dbReference>
<keyword evidence="2" id="KW-1003">Cell membrane</keyword>
<reference evidence="7" key="2">
    <citation type="journal article" date="2021" name="PeerJ">
        <title>Extensive microbial diversity within the chicken gut microbiome revealed by metagenomics and culture.</title>
        <authorList>
            <person name="Gilroy R."/>
            <person name="Ravi A."/>
            <person name="Getino M."/>
            <person name="Pursley I."/>
            <person name="Horton D.L."/>
            <person name="Alikhan N.F."/>
            <person name="Baker D."/>
            <person name="Gharbi K."/>
            <person name="Hall N."/>
            <person name="Watson M."/>
            <person name="Adriaenssens E.M."/>
            <person name="Foster-Nyarko E."/>
            <person name="Jarju S."/>
            <person name="Secka A."/>
            <person name="Antonio M."/>
            <person name="Oren A."/>
            <person name="Chaudhuri R.R."/>
            <person name="La Ragione R."/>
            <person name="Hildebrand F."/>
            <person name="Pallen M.J."/>
        </authorList>
    </citation>
    <scope>NUCLEOTIDE SEQUENCE</scope>
    <source>
        <strain evidence="7">1383</strain>
    </source>
</reference>
<name>A0A9D1H9N9_9FLAO</name>
<comment type="subcellular location">
    <subcellularLocation>
        <location evidence="1">Cell membrane</location>
        <topology evidence="1">Multi-pass membrane protein</topology>
    </subcellularLocation>
</comment>
<protein>
    <submittedName>
        <fullName evidence="7">LptF/LptG family permease</fullName>
    </submittedName>
</protein>
<dbReference type="Proteomes" id="UP000824161">
    <property type="component" value="Unassembled WGS sequence"/>
</dbReference>
<comment type="caution">
    <text evidence="7">The sequence shown here is derived from an EMBL/GenBank/DDBJ whole genome shotgun (WGS) entry which is preliminary data.</text>
</comment>
<sequence>MKILDRYVLKSFLLPFFAAFFVVLLVFVLQVLWLYADDIIGKGIGFLPIAEMMMYLSAVMVPMSLPVSILLASIMTFGNLSENSELTAFKASGIPLSRIMRSLIILMGFVAIGAFVFSNKVIPYANFKYENMMLNIINKKPALSIEPGVFVTLSDFSIRVMEKAPTEDPQRDSIRDVLIHDLRNRMGATTIIRAESGSITTTPDKRYMLLTLYNGQMYDDDVEARFVRRARQAGNKSTFVKQVFPIDISSFTMDDIRQGKDEKDRYTMLDIEQLNVALDSLKGSYTEFIRNSARDFELRNFLMTLPSDSIMTAYAETESVKTDTLREVLSYLQDNPRYKMVEVYRSAVDKVRQATESLTETKVRALRHQSEEVNNYGLEIQRKYALAFLVIVLFFVGAPLGALIRKGGIGLPVVVAISIFVLYNILFMSAERMGKEGSLDVVSARWLPTWILLPFGIWLTYRATKDKVIVNLDPLLNLFDRLWAKVPQKYKQKIRLNKPKEKNGGNQTDIQ</sequence>
<evidence type="ECO:0000256" key="6">
    <source>
        <dbReference type="SAM" id="Phobius"/>
    </source>
</evidence>
<evidence type="ECO:0000313" key="8">
    <source>
        <dbReference type="Proteomes" id="UP000824161"/>
    </source>
</evidence>
<dbReference type="AlphaFoldDB" id="A0A9D1H9N9"/>
<feature type="transmembrane region" description="Helical" evidence="6">
    <location>
        <begin position="12"/>
        <end position="35"/>
    </location>
</feature>
<reference evidence="7" key="1">
    <citation type="submission" date="2020-10" db="EMBL/GenBank/DDBJ databases">
        <authorList>
            <person name="Gilroy R."/>
        </authorList>
    </citation>
    <scope>NUCLEOTIDE SEQUENCE</scope>
    <source>
        <strain evidence="7">1383</strain>
    </source>
</reference>
<dbReference type="GO" id="GO:0043190">
    <property type="term" value="C:ATP-binding cassette (ABC) transporter complex"/>
    <property type="evidence" value="ECO:0007669"/>
    <property type="project" value="TreeGrafter"/>
</dbReference>
<evidence type="ECO:0000256" key="3">
    <source>
        <dbReference type="ARBA" id="ARBA00022692"/>
    </source>
</evidence>
<accession>A0A9D1H9N9</accession>
<organism evidence="7 8">
    <name type="scientific">Candidatus Merdimorpha stercoravium</name>
    <dbReference type="NCBI Taxonomy" id="2840863"/>
    <lineage>
        <taxon>Bacteria</taxon>
        <taxon>Pseudomonadati</taxon>
        <taxon>Bacteroidota</taxon>
        <taxon>Flavobacteriia</taxon>
        <taxon>Flavobacteriales</taxon>
        <taxon>Candidatus Merdimorpha</taxon>
    </lineage>
</organism>
<keyword evidence="4 6" id="KW-1133">Transmembrane helix</keyword>
<feature type="transmembrane region" description="Helical" evidence="6">
    <location>
        <begin position="99"/>
        <end position="117"/>
    </location>
</feature>
<evidence type="ECO:0000256" key="5">
    <source>
        <dbReference type="ARBA" id="ARBA00023136"/>
    </source>
</evidence>
<dbReference type="PANTHER" id="PTHR33529:SF6">
    <property type="entry name" value="YJGP_YJGQ FAMILY PERMEASE"/>
    <property type="match status" value="1"/>
</dbReference>
<dbReference type="GO" id="GO:0015920">
    <property type="term" value="P:lipopolysaccharide transport"/>
    <property type="evidence" value="ECO:0007669"/>
    <property type="project" value="TreeGrafter"/>
</dbReference>
<dbReference type="InterPro" id="IPR005495">
    <property type="entry name" value="LptG/LptF_permease"/>
</dbReference>
<feature type="transmembrane region" description="Helical" evidence="6">
    <location>
        <begin position="55"/>
        <end position="78"/>
    </location>
</feature>
<evidence type="ECO:0000256" key="4">
    <source>
        <dbReference type="ARBA" id="ARBA00022989"/>
    </source>
</evidence>
<evidence type="ECO:0000256" key="2">
    <source>
        <dbReference type="ARBA" id="ARBA00022475"/>
    </source>
</evidence>
<gene>
    <name evidence="7" type="ORF">IAC44_03835</name>
</gene>
<keyword evidence="5 6" id="KW-0472">Membrane</keyword>
<proteinExistence type="predicted"/>